<feature type="region of interest" description="Disordered" evidence="6">
    <location>
        <begin position="379"/>
        <end position="404"/>
    </location>
</feature>
<dbReference type="CDD" id="cd16926">
    <property type="entry name" value="HATPase_MutL-MLH-PMS-like"/>
    <property type="match status" value="1"/>
</dbReference>
<keyword evidence="10" id="KW-1185">Reference proteome</keyword>
<reference evidence="10" key="1">
    <citation type="journal article" date="2019" name="Int. J. Syst. Evol. Microbiol.">
        <title>The Global Catalogue of Microorganisms (GCM) 10K type strain sequencing project: providing services to taxonomists for standard genome sequencing and annotation.</title>
        <authorList>
            <consortium name="The Broad Institute Genomics Platform"/>
            <consortium name="The Broad Institute Genome Sequencing Center for Infectious Disease"/>
            <person name="Wu L."/>
            <person name="Ma J."/>
        </authorList>
    </citation>
    <scope>NUCLEOTIDE SEQUENCE [LARGE SCALE GENOMIC DNA]</scope>
    <source>
        <strain evidence="10">NBRC 3250</strain>
    </source>
</reference>
<dbReference type="InterPro" id="IPR014721">
    <property type="entry name" value="Ribsml_uS5_D2-typ_fold_subgr"/>
</dbReference>
<dbReference type="SUPFAM" id="SSF55874">
    <property type="entry name" value="ATPase domain of HSP90 chaperone/DNA topoisomerase II/histidine kinase"/>
    <property type="match status" value="1"/>
</dbReference>
<evidence type="ECO:0000256" key="3">
    <source>
        <dbReference type="ARBA" id="ARBA00022763"/>
    </source>
</evidence>
<keyword evidence="3 5" id="KW-0227">DNA damage</keyword>
<dbReference type="SMART" id="SM00853">
    <property type="entry name" value="MutL_C"/>
    <property type="match status" value="1"/>
</dbReference>
<accession>A0ABQ5X4T7</accession>
<dbReference type="Gene3D" id="3.30.565.10">
    <property type="entry name" value="Histidine kinase-like ATPase, C-terminal domain"/>
    <property type="match status" value="1"/>
</dbReference>
<dbReference type="Proteomes" id="UP001156672">
    <property type="component" value="Unassembled WGS sequence"/>
</dbReference>
<dbReference type="Pfam" id="PF01119">
    <property type="entry name" value="DNA_mis_repair"/>
    <property type="match status" value="1"/>
</dbReference>
<evidence type="ECO:0000313" key="9">
    <source>
        <dbReference type="EMBL" id="GLQ69950.1"/>
    </source>
</evidence>
<dbReference type="CDD" id="cd00782">
    <property type="entry name" value="MutL_Trans"/>
    <property type="match status" value="1"/>
</dbReference>
<dbReference type="InterPro" id="IPR020568">
    <property type="entry name" value="Ribosomal_Su5_D2-typ_SF"/>
</dbReference>
<dbReference type="InterPro" id="IPR038973">
    <property type="entry name" value="MutL/Mlh/Pms-like"/>
</dbReference>
<feature type="compositionally biased region" description="Low complexity" evidence="6">
    <location>
        <begin position="379"/>
        <end position="388"/>
    </location>
</feature>
<evidence type="ECO:0000256" key="4">
    <source>
        <dbReference type="ARBA" id="ARBA00023204"/>
    </source>
</evidence>
<feature type="compositionally biased region" description="Polar residues" evidence="6">
    <location>
        <begin position="389"/>
        <end position="398"/>
    </location>
</feature>
<comment type="function">
    <text evidence="5">This protein is involved in the repair of mismatches in DNA. It is required for dam-dependent methyl-directed DNA mismatch repair. May act as a 'molecular matchmaker', a protein that promotes the formation of a stable complex between two or more DNA-binding proteins in an ATP-dependent manner without itself being part of a final effector complex.</text>
</comment>
<organism evidence="9 10">
    <name type="scientific">Gluconobacter albidus</name>
    <dbReference type="NCBI Taxonomy" id="318683"/>
    <lineage>
        <taxon>Bacteria</taxon>
        <taxon>Pseudomonadati</taxon>
        <taxon>Pseudomonadota</taxon>
        <taxon>Alphaproteobacteria</taxon>
        <taxon>Acetobacterales</taxon>
        <taxon>Acetobacteraceae</taxon>
        <taxon>Gluconobacter</taxon>
    </lineage>
</organism>
<dbReference type="SMART" id="SM01340">
    <property type="entry name" value="DNA_mis_repair"/>
    <property type="match status" value="1"/>
</dbReference>
<protein>
    <recommendedName>
        <fullName evidence="2 5">DNA mismatch repair protein MutL</fullName>
    </recommendedName>
</protein>
<dbReference type="HAMAP" id="MF_00149">
    <property type="entry name" value="DNA_mis_repair"/>
    <property type="match status" value="1"/>
</dbReference>
<dbReference type="EMBL" id="BSNW01000048">
    <property type="protein sequence ID" value="GLQ69950.1"/>
    <property type="molecule type" value="Genomic_DNA"/>
</dbReference>
<dbReference type="InterPro" id="IPR042120">
    <property type="entry name" value="MutL_C_dimsub"/>
</dbReference>
<evidence type="ECO:0000259" key="8">
    <source>
        <dbReference type="SMART" id="SM01340"/>
    </source>
</evidence>
<dbReference type="InterPro" id="IPR036890">
    <property type="entry name" value="HATPase_C_sf"/>
</dbReference>
<dbReference type="Pfam" id="PF13589">
    <property type="entry name" value="HATPase_c_3"/>
    <property type="match status" value="1"/>
</dbReference>
<evidence type="ECO:0000256" key="2">
    <source>
        <dbReference type="ARBA" id="ARBA00021975"/>
    </source>
</evidence>
<evidence type="ECO:0000259" key="7">
    <source>
        <dbReference type="SMART" id="SM00853"/>
    </source>
</evidence>
<dbReference type="InterPro" id="IPR002099">
    <property type="entry name" value="MutL/Mlh/PMS"/>
</dbReference>
<dbReference type="PROSITE" id="PS00058">
    <property type="entry name" value="DNA_MISMATCH_REPAIR_1"/>
    <property type="match status" value="1"/>
</dbReference>
<dbReference type="InterPro" id="IPR042121">
    <property type="entry name" value="MutL_C_regsub"/>
</dbReference>
<evidence type="ECO:0000256" key="1">
    <source>
        <dbReference type="ARBA" id="ARBA00006082"/>
    </source>
</evidence>
<sequence>MTEAPSFPRPPSRPTIRRLSGHVIDLIAAGEVIERPAAALKELVENAIDSGATRIVVALRAGGTDRIDVTDNGCGMSPLELELAVERHCTSKLQDDHLVQIRTLGFRGEALPSIGASARLSITSRTPDADTAWCIRVDGGVITPPQPASGPVGTRIVVTDLFFATPARRKFLKSARVESGHAESVMRRLALSAPHCAMRVLLDDKVLFDLPEQSPISRAASILETTPDTLIPLDEQRGAVRLSGFACGPARTRATGSGQFILVNNRPVTDPMLRTAIRVAYRPVIERGRFPVMALHLKVPLERLDVNVHPAKTELRFADEAEIRSLVIGGLGRALGHGSKGGGGIHASFAPRSSIVYPPRSPEIRPPELRETMPALPLQASLPPASTSGSERAPQTPQAAPRQGFAETDPAFAPAARAPQQPEALDPAFPLGASIAQVFDTYILALAPDGDLILVDQHAAHERLTHERLREQYASGGTLRAQALLLPEVVDLPRREAEALMARAEDLARLGIDLESFGPGSVLLRSVPALLGAQDIQGLLKDVADELASDPDLDAASTGSFAHHLDAILARMACHGSIRAGRRLKPEEMDALLREMERTPRANTCSHGRPTWLRLTRRELERLFGRVK</sequence>
<dbReference type="InterPro" id="IPR014790">
    <property type="entry name" value="MutL_C"/>
</dbReference>
<dbReference type="Gene3D" id="3.30.1370.100">
    <property type="entry name" value="MutL, C-terminal domain, regulatory subdomain"/>
    <property type="match status" value="1"/>
</dbReference>
<proteinExistence type="inferred from homology"/>
<evidence type="ECO:0000256" key="5">
    <source>
        <dbReference type="HAMAP-Rule" id="MF_00149"/>
    </source>
</evidence>
<keyword evidence="4 5" id="KW-0234">DNA repair</keyword>
<gene>
    <name evidence="5 9" type="primary">mutL</name>
    <name evidence="9" type="ORF">GCM10007866_24030</name>
</gene>
<comment type="caution">
    <text evidence="9">The sequence shown here is derived from an EMBL/GenBank/DDBJ whole genome shotgun (WGS) entry which is preliminary data.</text>
</comment>
<dbReference type="PANTHER" id="PTHR10073:SF12">
    <property type="entry name" value="DNA MISMATCH REPAIR PROTEIN MLH1"/>
    <property type="match status" value="1"/>
</dbReference>
<feature type="domain" description="DNA mismatch repair protein S5" evidence="8">
    <location>
        <begin position="219"/>
        <end position="336"/>
    </location>
</feature>
<dbReference type="Pfam" id="PF08676">
    <property type="entry name" value="MutL_C"/>
    <property type="match status" value="1"/>
</dbReference>
<comment type="similarity">
    <text evidence="1 5">Belongs to the DNA mismatch repair MutL/HexB family.</text>
</comment>
<dbReference type="Gene3D" id="3.30.1540.20">
    <property type="entry name" value="MutL, C-terminal domain, dimerisation subdomain"/>
    <property type="match status" value="1"/>
</dbReference>
<evidence type="ECO:0000256" key="6">
    <source>
        <dbReference type="SAM" id="MobiDB-lite"/>
    </source>
</evidence>
<dbReference type="InterPro" id="IPR037198">
    <property type="entry name" value="MutL_C_sf"/>
</dbReference>
<dbReference type="Gene3D" id="3.30.230.10">
    <property type="match status" value="1"/>
</dbReference>
<name>A0ABQ5X4T7_9PROT</name>
<feature type="domain" description="MutL C-terminal dimerisation" evidence="7">
    <location>
        <begin position="434"/>
        <end position="584"/>
    </location>
</feature>
<dbReference type="InterPro" id="IPR014762">
    <property type="entry name" value="DNA_mismatch_repair_CS"/>
</dbReference>
<dbReference type="RefSeq" id="WP_082790740.1">
    <property type="nucleotide sequence ID" value="NZ_BEWL01000008.1"/>
</dbReference>
<dbReference type="InterPro" id="IPR013507">
    <property type="entry name" value="DNA_mismatch_S5_2-like"/>
</dbReference>
<dbReference type="SUPFAM" id="SSF118116">
    <property type="entry name" value="DNA mismatch repair protein MutL"/>
    <property type="match status" value="1"/>
</dbReference>
<dbReference type="NCBIfam" id="TIGR00585">
    <property type="entry name" value="mutl"/>
    <property type="match status" value="1"/>
</dbReference>
<dbReference type="SUPFAM" id="SSF54211">
    <property type="entry name" value="Ribosomal protein S5 domain 2-like"/>
    <property type="match status" value="1"/>
</dbReference>
<dbReference type="PANTHER" id="PTHR10073">
    <property type="entry name" value="DNA MISMATCH REPAIR PROTEIN MLH, PMS, MUTL"/>
    <property type="match status" value="1"/>
</dbReference>
<evidence type="ECO:0000313" key="10">
    <source>
        <dbReference type="Proteomes" id="UP001156672"/>
    </source>
</evidence>
<dbReference type="InterPro" id="IPR020667">
    <property type="entry name" value="DNA_mismatch_repair_MutL"/>
</dbReference>